<sequence>MAGHILTLAQQKGGAGKTTLAVNLACIAATRGLRVALLDTDPQGSLGRWFMTRRDRVEDPGFTFSTASAWGVSYECDKLVRDHDLVVVDTPPKVDADLRPALRAASLIVVPVAISHLDLWALGSVLELAQRERRATRVVLNRAAPRARLTGDVERAIAELDTERAQTIIRNRVIYAETLGHGAGAAETKPTGPAAAEMAALWDELAAVL</sequence>
<dbReference type="SUPFAM" id="SSF52540">
    <property type="entry name" value="P-loop containing nucleoside triphosphate hydrolases"/>
    <property type="match status" value="1"/>
</dbReference>
<dbReference type="RefSeq" id="WP_127906425.1">
    <property type="nucleotide sequence ID" value="NZ_RQXX01000003.1"/>
</dbReference>
<dbReference type="InterPro" id="IPR050678">
    <property type="entry name" value="DNA_Partitioning_ATPase"/>
</dbReference>
<dbReference type="PANTHER" id="PTHR13696">
    <property type="entry name" value="P-LOOP CONTAINING NUCLEOSIDE TRIPHOSPHATE HYDROLASE"/>
    <property type="match status" value="1"/>
</dbReference>
<dbReference type="EMBL" id="RQXX01000003">
    <property type="protein sequence ID" value="RVV97760.1"/>
    <property type="molecule type" value="Genomic_DNA"/>
</dbReference>
<dbReference type="NCBIfam" id="NF041546">
    <property type="entry name" value="ParA_partition"/>
    <property type="match status" value="1"/>
</dbReference>
<dbReference type="PIRSF" id="PIRSF009320">
    <property type="entry name" value="Nuc_binding_HP_1000"/>
    <property type="match status" value="1"/>
</dbReference>
<comment type="caution">
    <text evidence="2">The sequence shown here is derived from an EMBL/GenBank/DDBJ whole genome shotgun (WGS) entry which is preliminary data.</text>
</comment>
<name>A0A438AGC8_9RHOB</name>
<evidence type="ECO:0000313" key="2">
    <source>
        <dbReference type="EMBL" id="RVV97760.1"/>
    </source>
</evidence>
<proteinExistence type="predicted"/>
<accession>A0A438AGC8</accession>
<dbReference type="InterPro" id="IPR048089">
    <property type="entry name" value="McdA"/>
</dbReference>
<dbReference type="InterPro" id="IPR027417">
    <property type="entry name" value="P-loop_NTPase"/>
</dbReference>
<dbReference type="CDD" id="cd02042">
    <property type="entry name" value="ParAB_family"/>
    <property type="match status" value="1"/>
</dbReference>
<dbReference type="Pfam" id="PF01656">
    <property type="entry name" value="CbiA"/>
    <property type="match status" value="1"/>
</dbReference>
<evidence type="ECO:0000313" key="3">
    <source>
        <dbReference type="Proteomes" id="UP000285908"/>
    </source>
</evidence>
<dbReference type="InterPro" id="IPR002586">
    <property type="entry name" value="CobQ/CobB/MinD/ParA_Nub-bd_dom"/>
</dbReference>
<dbReference type="Proteomes" id="UP000285908">
    <property type="component" value="Unassembled WGS sequence"/>
</dbReference>
<dbReference type="PANTHER" id="PTHR13696:SF96">
    <property type="entry name" value="COBQ_COBB_MIND_PARA NUCLEOTIDE BINDING DOMAIN-CONTAINING PROTEIN"/>
    <property type="match status" value="1"/>
</dbReference>
<keyword evidence="3" id="KW-1185">Reference proteome</keyword>
<dbReference type="AlphaFoldDB" id="A0A438AGC8"/>
<protein>
    <submittedName>
        <fullName evidence="2">ParA family protein</fullName>
    </submittedName>
</protein>
<feature type="domain" description="CobQ/CobB/MinD/ParA nucleotide binding" evidence="1">
    <location>
        <begin position="7"/>
        <end position="157"/>
    </location>
</feature>
<dbReference type="Gene3D" id="3.40.50.300">
    <property type="entry name" value="P-loop containing nucleotide triphosphate hydrolases"/>
    <property type="match status" value="1"/>
</dbReference>
<evidence type="ECO:0000259" key="1">
    <source>
        <dbReference type="Pfam" id="PF01656"/>
    </source>
</evidence>
<organism evidence="2 3">
    <name type="scientific">Mesobaculum littorinae</name>
    <dbReference type="NCBI Taxonomy" id="2486419"/>
    <lineage>
        <taxon>Bacteria</taxon>
        <taxon>Pseudomonadati</taxon>
        <taxon>Pseudomonadota</taxon>
        <taxon>Alphaproteobacteria</taxon>
        <taxon>Rhodobacterales</taxon>
        <taxon>Roseobacteraceae</taxon>
        <taxon>Mesobaculum</taxon>
    </lineage>
</organism>
<reference evidence="2 3" key="1">
    <citation type="submission" date="2018-11" db="EMBL/GenBank/DDBJ databases">
        <title>Mesobaculum littorinae gen. nov., sp. nov., isolated from Littorina scabra that represents a novel genus of the order Rhodobacteraceae.</title>
        <authorList>
            <person name="Li F."/>
        </authorList>
    </citation>
    <scope>NUCLEOTIDE SEQUENCE [LARGE SCALE GENOMIC DNA]</scope>
    <source>
        <strain evidence="2 3">M0103</strain>
    </source>
</reference>
<dbReference type="OrthoDB" id="9804460at2"/>
<gene>
    <name evidence="2" type="ORF">EKE94_09735</name>
</gene>